<proteinExistence type="predicted"/>
<organism evidence="2 3">
    <name type="scientific">Streptomyces cacaoi</name>
    <dbReference type="NCBI Taxonomy" id="1898"/>
    <lineage>
        <taxon>Bacteria</taxon>
        <taxon>Bacillati</taxon>
        <taxon>Actinomycetota</taxon>
        <taxon>Actinomycetes</taxon>
        <taxon>Kitasatosporales</taxon>
        <taxon>Streptomycetaceae</taxon>
        <taxon>Streptomyces</taxon>
    </lineage>
</organism>
<comment type="caution">
    <text evidence="2">The sequence shown here is derived from an EMBL/GenBank/DDBJ whole genome shotgun (WGS) entry which is preliminary data.</text>
</comment>
<dbReference type="Proteomes" id="UP000319210">
    <property type="component" value="Unassembled WGS sequence"/>
</dbReference>
<dbReference type="EMBL" id="BJMM01000018">
    <property type="protein sequence ID" value="GEB51102.1"/>
    <property type="molecule type" value="Genomic_DNA"/>
</dbReference>
<reference evidence="2 3" key="1">
    <citation type="submission" date="2019-06" db="EMBL/GenBank/DDBJ databases">
        <title>Whole genome shotgun sequence of Streptomyces cacaoi subsp. cacaoi NBRC 12748.</title>
        <authorList>
            <person name="Hosoyama A."/>
            <person name="Uohara A."/>
            <person name="Ohji S."/>
            <person name="Ichikawa N."/>
        </authorList>
    </citation>
    <scope>NUCLEOTIDE SEQUENCE [LARGE SCALE GENOMIC DNA]</scope>
    <source>
        <strain evidence="2 3">NBRC 12748</strain>
    </source>
</reference>
<gene>
    <name evidence="2" type="ORF">SCA03_36530</name>
</gene>
<sequence length="66" mass="6798">MEGAQALEVAAAGVAELEVFGDDGVDRDRVPYRLHVLVIDPAGHVGSLRRATDGTAGQGLGPETGR</sequence>
<keyword evidence="3" id="KW-1185">Reference proteome</keyword>
<accession>A0A4Y3R0S9</accession>
<name>A0A4Y3R0S9_STRCI</name>
<dbReference type="AlphaFoldDB" id="A0A4Y3R0S9"/>
<protein>
    <submittedName>
        <fullName evidence="2">Uncharacterized protein</fullName>
    </submittedName>
</protein>
<evidence type="ECO:0000256" key="1">
    <source>
        <dbReference type="SAM" id="MobiDB-lite"/>
    </source>
</evidence>
<feature type="region of interest" description="Disordered" evidence="1">
    <location>
        <begin position="47"/>
        <end position="66"/>
    </location>
</feature>
<evidence type="ECO:0000313" key="3">
    <source>
        <dbReference type="Proteomes" id="UP000319210"/>
    </source>
</evidence>
<feature type="compositionally biased region" description="Gly residues" evidence="1">
    <location>
        <begin position="56"/>
        <end position="66"/>
    </location>
</feature>
<evidence type="ECO:0000313" key="2">
    <source>
        <dbReference type="EMBL" id="GEB51102.1"/>
    </source>
</evidence>